<dbReference type="PROSITE" id="PS50887">
    <property type="entry name" value="GGDEF"/>
    <property type="match status" value="1"/>
</dbReference>
<dbReference type="NCBIfam" id="TIGR00254">
    <property type="entry name" value="GGDEF"/>
    <property type="match status" value="1"/>
</dbReference>
<dbReference type="InterPro" id="IPR029787">
    <property type="entry name" value="Nucleotide_cyclase"/>
</dbReference>
<evidence type="ECO:0000259" key="2">
    <source>
        <dbReference type="PROSITE" id="PS50887"/>
    </source>
</evidence>
<keyword evidence="4" id="KW-1185">Reference proteome</keyword>
<dbReference type="Pfam" id="PF00990">
    <property type="entry name" value="GGDEF"/>
    <property type="match status" value="1"/>
</dbReference>
<evidence type="ECO:0008006" key="5">
    <source>
        <dbReference type="Google" id="ProtNLM"/>
    </source>
</evidence>
<dbReference type="PANTHER" id="PTHR44757:SF2">
    <property type="entry name" value="BIOFILM ARCHITECTURE MAINTENANCE PROTEIN MBAA"/>
    <property type="match status" value="1"/>
</dbReference>
<reference evidence="3 4" key="1">
    <citation type="submission" date="2019-06" db="EMBL/GenBank/DDBJ databases">
        <title>Whole genome shotgun sequence of Acetobacter peroxydans NBRC 13755.</title>
        <authorList>
            <person name="Hosoyama A."/>
            <person name="Uohara A."/>
            <person name="Ohji S."/>
            <person name="Ichikawa N."/>
        </authorList>
    </citation>
    <scope>NUCLEOTIDE SEQUENCE [LARGE SCALE GENOMIC DNA]</scope>
    <source>
        <strain evidence="3 4">NBRC 13755</strain>
    </source>
</reference>
<dbReference type="SUPFAM" id="SSF141868">
    <property type="entry name" value="EAL domain-like"/>
    <property type="match status" value="1"/>
</dbReference>
<name>A0A4Y3TUA5_9PROT</name>
<dbReference type="InterPro" id="IPR052155">
    <property type="entry name" value="Biofilm_reg_signaling"/>
</dbReference>
<dbReference type="EMBL" id="BJMV01000002">
    <property type="protein sequence ID" value="GEB84677.1"/>
    <property type="molecule type" value="Genomic_DNA"/>
</dbReference>
<evidence type="ECO:0000313" key="3">
    <source>
        <dbReference type="EMBL" id="GEB84677.1"/>
    </source>
</evidence>
<gene>
    <name evidence="3" type="ORF">APE01nite_04740</name>
</gene>
<sequence length="502" mass="55684">MPHRARISLGGETLDLQISRAALEGGEGAILVLTWSIVTQQVEVEKHIWKLAHYDALTGLENRHAFGQRLSREDGAPLAGGVLLIGLDGFEAISDLNGRHVGEGLIVQVADRLRLACQGQDAHIGRLEGHQFAMLVPYAERERLEAFAHELVALLGRPYWLGQKMLPGVTVVIGIAQQPQHGMGSDRLIARADIAMRVAKSQRKSAVAFFQLDMEQCLLERVLLEQDLRRALETGEGLFVFYQPIMEISSGRVSTREALVRWHRPQWGWVSPADFIPIAEETDLIEHLGAFVLRRACWDALVWGDSARVAVNMSGRQFGRQSLVPAVMAALDETGLPAERLEIEITETAALAEDADVLADLHCLHAMGVRISLDDFGTGYSSFSHLRTFHVDKIKIDGSFVRDAAKKIECASIVRAAADIGRRLGIPVVAECVETEEQFHSIVLEGCTEAQGYFISVPKPTARDLVTINIINRSEDDLFFVKGDKMDIYFSCNDRLREIYSM</sequence>
<feature type="domain" description="GGDEF" evidence="2">
    <location>
        <begin position="78"/>
        <end position="212"/>
    </location>
</feature>
<organism evidence="3 4">
    <name type="scientific">Acetobacter peroxydans</name>
    <dbReference type="NCBI Taxonomy" id="104098"/>
    <lineage>
        <taxon>Bacteria</taxon>
        <taxon>Pseudomonadati</taxon>
        <taxon>Pseudomonadota</taxon>
        <taxon>Alphaproteobacteria</taxon>
        <taxon>Acetobacterales</taxon>
        <taxon>Acetobacteraceae</taxon>
        <taxon>Acetobacter</taxon>
    </lineage>
</organism>
<comment type="caution">
    <text evidence="3">The sequence shown here is derived from an EMBL/GenBank/DDBJ whole genome shotgun (WGS) entry which is preliminary data.</text>
</comment>
<dbReference type="InterPro" id="IPR000160">
    <property type="entry name" value="GGDEF_dom"/>
</dbReference>
<dbReference type="Proteomes" id="UP000317730">
    <property type="component" value="Unassembled WGS sequence"/>
</dbReference>
<evidence type="ECO:0000313" key="4">
    <source>
        <dbReference type="Proteomes" id="UP000317730"/>
    </source>
</evidence>
<dbReference type="Pfam" id="PF00563">
    <property type="entry name" value="EAL"/>
    <property type="match status" value="1"/>
</dbReference>
<dbReference type="InterPro" id="IPR035919">
    <property type="entry name" value="EAL_sf"/>
</dbReference>
<protein>
    <recommendedName>
        <fullName evidence="5">GGDEF-domain containing protein</fullName>
    </recommendedName>
</protein>
<dbReference type="SUPFAM" id="SSF55073">
    <property type="entry name" value="Nucleotide cyclase"/>
    <property type="match status" value="1"/>
</dbReference>
<dbReference type="InterPro" id="IPR001633">
    <property type="entry name" value="EAL_dom"/>
</dbReference>
<feature type="domain" description="EAL" evidence="1">
    <location>
        <begin position="221"/>
        <end position="472"/>
    </location>
</feature>
<dbReference type="PANTHER" id="PTHR44757">
    <property type="entry name" value="DIGUANYLATE CYCLASE DGCP"/>
    <property type="match status" value="1"/>
</dbReference>
<accession>A0A4Y3TUA5</accession>
<dbReference type="Gene3D" id="3.20.20.450">
    <property type="entry name" value="EAL domain"/>
    <property type="match status" value="1"/>
</dbReference>
<dbReference type="InterPro" id="IPR043128">
    <property type="entry name" value="Rev_trsase/Diguanyl_cyclase"/>
</dbReference>
<dbReference type="PROSITE" id="PS50883">
    <property type="entry name" value="EAL"/>
    <property type="match status" value="1"/>
</dbReference>
<dbReference type="SMART" id="SM00052">
    <property type="entry name" value="EAL"/>
    <property type="match status" value="1"/>
</dbReference>
<dbReference type="AlphaFoldDB" id="A0A4Y3TUA5"/>
<dbReference type="Gene3D" id="3.30.70.270">
    <property type="match status" value="1"/>
</dbReference>
<proteinExistence type="predicted"/>
<dbReference type="RefSeq" id="WP_170212508.1">
    <property type="nucleotide sequence ID" value="NZ_BAPL01000030.1"/>
</dbReference>
<dbReference type="CDD" id="cd01949">
    <property type="entry name" value="GGDEF"/>
    <property type="match status" value="1"/>
</dbReference>
<evidence type="ECO:0000259" key="1">
    <source>
        <dbReference type="PROSITE" id="PS50883"/>
    </source>
</evidence>
<dbReference type="SMART" id="SM00267">
    <property type="entry name" value="GGDEF"/>
    <property type="match status" value="1"/>
</dbReference>
<dbReference type="CDD" id="cd01948">
    <property type="entry name" value="EAL"/>
    <property type="match status" value="1"/>
</dbReference>